<evidence type="ECO:0000256" key="3">
    <source>
        <dbReference type="ARBA" id="ARBA00022729"/>
    </source>
</evidence>
<evidence type="ECO:0000313" key="5">
    <source>
        <dbReference type="Proteomes" id="UP000242957"/>
    </source>
</evidence>
<name>A0A1H0H1C7_9PSED</name>
<protein>
    <submittedName>
        <fullName evidence="4">Outer membrane porin, OprD family</fullName>
    </submittedName>
</protein>
<comment type="similarity">
    <text evidence="1">Belongs to the outer membrane porin (Opr) (TC 1.B.25) family.</text>
</comment>
<dbReference type="PANTHER" id="PTHR34596">
    <property type="entry name" value="CHITOPORIN"/>
    <property type="match status" value="1"/>
</dbReference>
<keyword evidence="5" id="KW-1185">Reference proteome</keyword>
<dbReference type="STRING" id="198616.SAMN05216193_10823"/>
<dbReference type="GO" id="GO:0015288">
    <property type="term" value="F:porin activity"/>
    <property type="evidence" value="ECO:0007669"/>
    <property type="project" value="TreeGrafter"/>
</dbReference>
<dbReference type="Gene3D" id="2.40.160.10">
    <property type="entry name" value="Porin"/>
    <property type="match status" value="1"/>
</dbReference>
<dbReference type="Pfam" id="PF03573">
    <property type="entry name" value="OprD"/>
    <property type="match status" value="1"/>
</dbReference>
<dbReference type="OrthoDB" id="6759120at2"/>
<reference evidence="5" key="1">
    <citation type="submission" date="2016-10" db="EMBL/GenBank/DDBJ databases">
        <authorList>
            <person name="Varghese N."/>
            <person name="Submissions S."/>
        </authorList>
    </citation>
    <scope>NUCLEOTIDE SEQUENCE [LARGE SCALE GENOMIC DNA]</scope>
    <source>
        <strain evidence="5">JCM 21621</strain>
    </source>
</reference>
<sequence length="425" mass="46790">MPLYLASPRNTLGPLLFGGCLLAPAAQADFIDDSHMGLELRNFYMNRDYRDAGLPDTPRHDGASVSKAEEWAQGFMLRFESGYTEGTIGVGVDALGLLGVKLDSGAGTSGTGALRRNPRTGEPADEFSFFGPTLKLKAADSVLTVGTHAPLLPVAFRNDTRLLPQTFEGAQIVSKDIDKLTLTGGRFTGTRLRDSSDYEDMRMFADGSRGGVASDRFDYAGATYAPLSNLTATYFFAELQDNYRQHYGNLIHSLPLGGGVGLKSEVRYFDSSDEGRTNVDNRNLGAMFTFSYSGHALGFAYQDQSGDTGQPFIAGGTDPWTLNTVTYHHFLRAREDSWQVRYDYDFAAAGIPGLSLMTRYVQGDNFDIAGQSAKEWERDTDLAYVIQSGPLSGVSLRWRNLTYRGSHTTDLDENRLIVGYTFRFW</sequence>
<dbReference type="Proteomes" id="UP000242957">
    <property type="component" value="Unassembled WGS sequence"/>
</dbReference>
<keyword evidence="2" id="KW-0813">Transport</keyword>
<dbReference type="RefSeq" id="WP_084309746.1">
    <property type="nucleotide sequence ID" value="NZ_FNIJ01000008.1"/>
</dbReference>
<accession>A0A1H0H1C7</accession>
<dbReference type="PANTHER" id="PTHR34596:SF2">
    <property type="entry name" value="CHITOPORIN"/>
    <property type="match status" value="1"/>
</dbReference>
<gene>
    <name evidence="4" type="ORF">SAMN05216193_10823</name>
</gene>
<evidence type="ECO:0000256" key="1">
    <source>
        <dbReference type="ARBA" id="ARBA00009075"/>
    </source>
</evidence>
<dbReference type="EMBL" id="FNIJ01000008">
    <property type="protein sequence ID" value="SDO12900.1"/>
    <property type="molecule type" value="Genomic_DNA"/>
</dbReference>
<evidence type="ECO:0000256" key="2">
    <source>
        <dbReference type="ARBA" id="ARBA00022448"/>
    </source>
</evidence>
<keyword evidence="3" id="KW-0732">Signal</keyword>
<dbReference type="InterPro" id="IPR023614">
    <property type="entry name" value="Porin_dom_sf"/>
</dbReference>
<dbReference type="InterPro" id="IPR005318">
    <property type="entry name" value="OM_porin_bac"/>
</dbReference>
<dbReference type="AlphaFoldDB" id="A0A1H0H1C7"/>
<dbReference type="GO" id="GO:0016020">
    <property type="term" value="C:membrane"/>
    <property type="evidence" value="ECO:0007669"/>
    <property type="project" value="InterPro"/>
</dbReference>
<proteinExistence type="inferred from homology"/>
<organism evidence="4 5">
    <name type="scientific">Pseudomonas jinjuensis</name>
    <dbReference type="NCBI Taxonomy" id="198616"/>
    <lineage>
        <taxon>Bacteria</taxon>
        <taxon>Pseudomonadati</taxon>
        <taxon>Pseudomonadota</taxon>
        <taxon>Gammaproteobacteria</taxon>
        <taxon>Pseudomonadales</taxon>
        <taxon>Pseudomonadaceae</taxon>
        <taxon>Pseudomonas</taxon>
    </lineage>
</organism>
<evidence type="ECO:0000313" key="4">
    <source>
        <dbReference type="EMBL" id="SDO12900.1"/>
    </source>
</evidence>